<accession>Q8S7P2</accession>
<dbReference type="Proteomes" id="UP000000763">
    <property type="component" value="Chromosome 10"/>
</dbReference>
<name>Q8S7P2_ORYSJ</name>
<evidence type="ECO:0000313" key="2">
    <source>
        <dbReference type="Proteomes" id="UP000000763"/>
    </source>
</evidence>
<sequence>MGQSCFWAGTAQPTPYWTVPKPQCKISRCQQGERLMRAGGAENCVGTRTTGEEGDPLASAKLEPEKECPLTPVSLCKVLLMVIGLICALHTATVEGGRALAAAAVGGTGVDLPPTAPSYSSKCRYPYKCPPAGSP</sequence>
<reference evidence="2" key="1">
    <citation type="journal article" date="2005" name="Nature">
        <title>The map-based sequence of the rice genome.</title>
        <authorList>
            <consortium name="International rice genome sequencing project (IRGSP)"/>
            <person name="Matsumoto T."/>
            <person name="Wu J."/>
            <person name="Kanamori H."/>
            <person name="Katayose Y."/>
            <person name="Fujisawa M."/>
            <person name="Namiki N."/>
            <person name="Mizuno H."/>
            <person name="Yamamoto K."/>
            <person name="Antonio B.A."/>
            <person name="Baba T."/>
            <person name="Sakata K."/>
            <person name="Nagamura Y."/>
            <person name="Aoki H."/>
            <person name="Arikawa K."/>
            <person name="Arita K."/>
            <person name="Bito T."/>
            <person name="Chiden Y."/>
            <person name="Fujitsuka N."/>
            <person name="Fukunaka R."/>
            <person name="Hamada M."/>
            <person name="Harada C."/>
            <person name="Hayashi A."/>
            <person name="Hijishita S."/>
            <person name="Honda M."/>
            <person name="Hosokawa S."/>
            <person name="Ichikawa Y."/>
            <person name="Idonuma A."/>
            <person name="Iijima M."/>
            <person name="Ikeda M."/>
            <person name="Ikeno M."/>
            <person name="Ito K."/>
            <person name="Ito S."/>
            <person name="Ito T."/>
            <person name="Ito Y."/>
            <person name="Ito Y."/>
            <person name="Iwabuchi A."/>
            <person name="Kamiya K."/>
            <person name="Karasawa W."/>
            <person name="Kurita K."/>
            <person name="Katagiri S."/>
            <person name="Kikuta A."/>
            <person name="Kobayashi H."/>
            <person name="Kobayashi N."/>
            <person name="Machita K."/>
            <person name="Maehara T."/>
            <person name="Masukawa M."/>
            <person name="Mizubayashi T."/>
            <person name="Mukai Y."/>
            <person name="Nagasaki H."/>
            <person name="Nagata Y."/>
            <person name="Naito S."/>
            <person name="Nakashima M."/>
            <person name="Nakama Y."/>
            <person name="Nakamichi Y."/>
            <person name="Nakamura M."/>
            <person name="Meguro A."/>
            <person name="Negishi M."/>
            <person name="Ohta I."/>
            <person name="Ohta T."/>
            <person name="Okamoto M."/>
            <person name="Ono N."/>
            <person name="Saji S."/>
            <person name="Sakaguchi M."/>
            <person name="Sakai K."/>
            <person name="Shibata M."/>
            <person name="Shimokawa T."/>
            <person name="Song J."/>
            <person name="Takazaki Y."/>
            <person name="Terasawa K."/>
            <person name="Tsugane M."/>
            <person name="Tsuji K."/>
            <person name="Ueda S."/>
            <person name="Waki K."/>
            <person name="Yamagata H."/>
            <person name="Yamamoto M."/>
            <person name="Yamamoto S."/>
            <person name="Yamane H."/>
            <person name="Yoshiki S."/>
            <person name="Yoshihara R."/>
            <person name="Yukawa K."/>
            <person name="Zhong H."/>
            <person name="Yano M."/>
            <person name="Yuan Q."/>
            <person name="Ouyang S."/>
            <person name="Liu J."/>
            <person name="Jones K.M."/>
            <person name="Gansberger K."/>
            <person name="Moffat K."/>
            <person name="Hill J."/>
            <person name="Bera J."/>
            <person name="Fadrosh D."/>
            <person name="Jin S."/>
            <person name="Johri S."/>
            <person name="Kim M."/>
            <person name="Overton L."/>
            <person name="Reardon M."/>
            <person name="Tsitrin T."/>
            <person name="Vuong H."/>
            <person name="Weaver B."/>
            <person name="Ciecko A."/>
            <person name="Tallon L."/>
            <person name="Jackson J."/>
            <person name="Pai G."/>
            <person name="Aken S.V."/>
            <person name="Utterback T."/>
            <person name="Reidmuller S."/>
            <person name="Feldblyum T."/>
            <person name="Hsiao J."/>
            <person name="Zismann V."/>
            <person name="Iobst S."/>
            <person name="de Vazeille A.R."/>
            <person name="Buell C.R."/>
            <person name="Ying K."/>
            <person name="Li Y."/>
            <person name="Lu T."/>
            <person name="Huang Y."/>
            <person name="Zhao Q."/>
            <person name="Feng Q."/>
            <person name="Zhang L."/>
            <person name="Zhu J."/>
            <person name="Weng Q."/>
            <person name="Mu J."/>
            <person name="Lu Y."/>
            <person name="Fan D."/>
            <person name="Liu Y."/>
            <person name="Guan J."/>
            <person name="Zhang Y."/>
            <person name="Yu S."/>
            <person name="Liu X."/>
            <person name="Zhang Y."/>
            <person name="Hong G."/>
            <person name="Han B."/>
            <person name="Choisne N."/>
            <person name="Demange N."/>
            <person name="Orjeda G."/>
            <person name="Samain S."/>
            <person name="Cattolico L."/>
            <person name="Pelletier E."/>
            <person name="Couloux A."/>
            <person name="Segurens B."/>
            <person name="Wincker P."/>
            <person name="D'Hont A."/>
            <person name="Scarpelli C."/>
            <person name="Weissenbach J."/>
            <person name="Salanoubat M."/>
            <person name="Quetier F."/>
            <person name="Yu Y."/>
            <person name="Kim H.R."/>
            <person name="Rambo T."/>
            <person name="Currie J."/>
            <person name="Collura K."/>
            <person name="Luo M."/>
            <person name="Yang T."/>
            <person name="Ammiraju J.S.S."/>
            <person name="Engler F."/>
            <person name="Soderlund C."/>
            <person name="Wing R.A."/>
            <person name="Palmer L.E."/>
            <person name="de la Bastide M."/>
            <person name="Spiegel L."/>
            <person name="Nascimento L."/>
            <person name="Zutavern T."/>
            <person name="O'Shaughnessy A."/>
            <person name="Dike S."/>
            <person name="Dedhia N."/>
            <person name="Preston R."/>
            <person name="Balija V."/>
            <person name="McCombie W.R."/>
            <person name="Chow T."/>
            <person name="Chen H."/>
            <person name="Chung M."/>
            <person name="Chen C."/>
            <person name="Shaw J."/>
            <person name="Wu H."/>
            <person name="Hsiao K."/>
            <person name="Chao Y."/>
            <person name="Chu M."/>
            <person name="Cheng C."/>
            <person name="Hour A."/>
            <person name="Lee P."/>
            <person name="Lin S."/>
            <person name="Lin Y."/>
            <person name="Liou J."/>
            <person name="Liu S."/>
            <person name="Hsing Y."/>
            <person name="Raghuvanshi S."/>
            <person name="Mohanty A."/>
            <person name="Bharti A.K."/>
            <person name="Gaur A."/>
            <person name="Gupta V."/>
            <person name="Kumar D."/>
            <person name="Ravi V."/>
            <person name="Vij S."/>
            <person name="Kapur A."/>
            <person name="Khurana P."/>
            <person name="Khurana P."/>
            <person name="Khurana J.P."/>
            <person name="Tyagi A.K."/>
            <person name="Gaikwad K."/>
            <person name="Singh A."/>
            <person name="Dalal V."/>
            <person name="Srivastava S."/>
            <person name="Dixit A."/>
            <person name="Pal A.K."/>
            <person name="Ghazi I.A."/>
            <person name="Yadav M."/>
            <person name="Pandit A."/>
            <person name="Bhargava A."/>
            <person name="Sureshbabu K."/>
            <person name="Batra K."/>
            <person name="Sharma T.R."/>
            <person name="Mohapatra T."/>
            <person name="Singh N.K."/>
            <person name="Messing J."/>
            <person name="Nelson A.B."/>
            <person name="Fuks G."/>
            <person name="Kavchok S."/>
            <person name="Keizer G."/>
            <person name="Linton E."/>
            <person name="Llaca V."/>
            <person name="Song R."/>
            <person name="Tanyolac B."/>
            <person name="Young S."/>
            <person name="Ho-Il K."/>
            <person name="Hahn J.H."/>
            <person name="Sangsakoo G."/>
            <person name="Vanavichit A."/>
            <person name="de Mattos Luiz.A.T."/>
            <person name="Zimmer P.D."/>
            <person name="Malone G."/>
            <person name="Dellagostin O."/>
            <person name="de Oliveira A.C."/>
            <person name="Bevan M."/>
            <person name="Bancroft I."/>
            <person name="Minx P."/>
            <person name="Cordum H."/>
            <person name="Wilson R."/>
            <person name="Cheng Z."/>
            <person name="Jin W."/>
            <person name="Jiang J."/>
            <person name="Leong S.A."/>
            <person name="Iwama H."/>
            <person name="Gojobori T."/>
            <person name="Itoh T."/>
            <person name="Niimura Y."/>
            <person name="Fujii Y."/>
            <person name="Habara T."/>
            <person name="Sakai H."/>
            <person name="Sato Y."/>
            <person name="Wilson G."/>
            <person name="Kumar K."/>
            <person name="McCouch S."/>
            <person name="Juretic N."/>
            <person name="Hoen D."/>
            <person name="Wright S."/>
            <person name="Bruskiewich R."/>
            <person name="Bureau T."/>
            <person name="Miyao A."/>
            <person name="Hirochika H."/>
            <person name="Nishikawa T."/>
            <person name="Kadowaki K."/>
            <person name="Sugiura M."/>
            <person name="Burr B."/>
            <person name="Sasaki T."/>
        </authorList>
    </citation>
    <scope>NUCLEOTIDE SEQUENCE [LARGE SCALE GENOMIC DNA]</scope>
    <source>
        <strain evidence="2">cv. Nipponbare</strain>
    </source>
</reference>
<dbReference type="EMBL" id="AC077693">
    <property type="protein sequence ID" value="AAL86488.1"/>
    <property type="molecule type" value="Genomic_DNA"/>
</dbReference>
<reference evidence="2" key="2">
    <citation type="journal article" date="2008" name="Nucleic Acids Res.">
        <title>The rice annotation project database (RAP-DB): 2008 update.</title>
        <authorList>
            <consortium name="The rice annotation project (RAP)"/>
        </authorList>
    </citation>
    <scope>GENOME REANNOTATION</scope>
    <source>
        <strain evidence="2">cv. Nipponbare</strain>
    </source>
</reference>
<dbReference type="AlphaFoldDB" id="Q8S7P2"/>
<protein>
    <submittedName>
        <fullName evidence="1">Uncharacterized protein</fullName>
    </submittedName>
</protein>
<proteinExistence type="predicted"/>
<organism evidence="1 2">
    <name type="scientific">Oryza sativa subsp. japonica</name>
    <name type="common">Rice</name>
    <dbReference type="NCBI Taxonomy" id="39947"/>
    <lineage>
        <taxon>Eukaryota</taxon>
        <taxon>Viridiplantae</taxon>
        <taxon>Streptophyta</taxon>
        <taxon>Embryophyta</taxon>
        <taxon>Tracheophyta</taxon>
        <taxon>Spermatophyta</taxon>
        <taxon>Magnoliopsida</taxon>
        <taxon>Liliopsida</taxon>
        <taxon>Poales</taxon>
        <taxon>Poaceae</taxon>
        <taxon>BOP clade</taxon>
        <taxon>Oryzoideae</taxon>
        <taxon>Oryzeae</taxon>
        <taxon>Oryzinae</taxon>
        <taxon>Oryza</taxon>
        <taxon>Oryza sativa</taxon>
    </lineage>
</organism>
<gene>
    <name evidence="1" type="primary">OSJNBa0095C07.24</name>
</gene>
<evidence type="ECO:0000313" key="1">
    <source>
        <dbReference type="EMBL" id="AAL86488.1"/>
    </source>
</evidence>